<reference evidence="5" key="2">
    <citation type="submission" date="2022-01" db="EMBL/GenBank/DDBJ databases">
        <authorList>
            <person name="Yamashiro T."/>
            <person name="Shiraishi A."/>
            <person name="Satake H."/>
            <person name="Nakayama K."/>
        </authorList>
    </citation>
    <scope>NUCLEOTIDE SEQUENCE</scope>
</reference>
<evidence type="ECO:0000313" key="6">
    <source>
        <dbReference type="Proteomes" id="UP001151760"/>
    </source>
</evidence>
<evidence type="ECO:0000256" key="1">
    <source>
        <dbReference type="ARBA" id="ARBA00004123"/>
    </source>
</evidence>
<reference evidence="5" key="1">
    <citation type="journal article" date="2022" name="Int. J. Mol. Sci.">
        <title>Draft Genome of Tanacetum Coccineum: Genomic Comparison of Closely Related Tanacetum-Family Plants.</title>
        <authorList>
            <person name="Yamashiro T."/>
            <person name="Shiraishi A."/>
            <person name="Nakayama K."/>
            <person name="Satake H."/>
        </authorList>
    </citation>
    <scope>NUCLEOTIDE SEQUENCE</scope>
</reference>
<dbReference type="Gene3D" id="2.30.18.10">
    <property type="entry name" value="Transcription factor IIA (TFIIA), beta-barrel domain"/>
    <property type="match status" value="1"/>
</dbReference>
<dbReference type="EMBL" id="BQNB010008602">
    <property type="protein sequence ID" value="GJS51668.1"/>
    <property type="molecule type" value="Genomic_DNA"/>
</dbReference>
<keyword evidence="2" id="KW-0804">Transcription</keyword>
<gene>
    <name evidence="5" type="ORF">Tco_0625030</name>
</gene>
<dbReference type="InterPro" id="IPR009088">
    <property type="entry name" value="TFIIA_b-brl"/>
</dbReference>
<comment type="subcellular location">
    <subcellularLocation>
        <location evidence="1">Nucleus</location>
    </subcellularLocation>
</comment>
<dbReference type="InterPro" id="IPR003194">
    <property type="entry name" value="TFIIA_gsu"/>
</dbReference>
<dbReference type="PANTHER" id="PTHR10966">
    <property type="entry name" value="TRANSCRIPTION INITIATION FACTOR IIA SUBUNIT 2"/>
    <property type="match status" value="1"/>
</dbReference>
<name>A0ABQ4WFP5_9ASTR</name>
<comment type="caution">
    <text evidence="5">The sequence shown here is derived from an EMBL/GenBank/DDBJ whole genome shotgun (WGS) entry which is preliminary data.</text>
</comment>
<keyword evidence="6" id="KW-1185">Reference proteome</keyword>
<dbReference type="SUPFAM" id="SSF50784">
    <property type="entry name" value="Transcription factor IIA (TFIIA), beta-barrel domain"/>
    <property type="match status" value="1"/>
</dbReference>
<evidence type="ECO:0000256" key="3">
    <source>
        <dbReference type="ARBA" id="ARBA00023242"/>
    </source>
</evidence>
<evidence type="ECO:0000313" key="5">
    <source>
        <dbReference type="EMBL" id="GJS51668.1"/>
    </source>
</evidence>
<protein>
    <submittedName>
        <fullName evidence="5">Transcription initiation factor IIA subunit 2</fullName>
    </submittedName>
</protein>
<evidence type="ECO:0000256" key="2">
    <source>
        <dbReference type="ARBA" id="ARBA00023163"/>
    </source>
</evidence>
<proteinExistence type="predicted"/>
<dbReference type="Proteomes" id="UP001151760">
    <property type="component" value="Unassembled WGS sequence"/>
</dbReference>
<keyword evidence="3" id="KW-0539">Nucleus</keyword>
<organism evidence="5 6">
    <name type="scientific">Tanacetum coccineum</name>
    <dbReference type="NCBI Taxonomy" id="301880"/>
    <lineage>
        <taxon>Eukaryota</taxon>
        <taxon>Viridiplantae</taxon>
        <taxon>Streptophyta</taxon>
        <taxon>Embryophyta</taxon>
        <taxon>Tracheophyta</taxon>
        <taxon>Spermatophyta</taxon>
        <taxon>Magnoliopsida</taxon>
        <taxon>eudicotyledons</taxon>
        <taxon>Gunneridae</taxon>
        <taxon>Pentapetalae</taxon>
        <taxon>asterids</taxon>
        <taxon>campanulids</taxon>
        <taxon>Asterales</taxon>
        <taxon>Asteraceae</taxon>
        <taxon>Asteroideae</taxon>
        <taxon>Anthemideae</taxon>
        <taxon>Anthemidinae</taxon>
        <taxon>Tanacetum</taxon>
    </lineage>
</organism>
<evidence type="ECO:0000259" key="4">
    <source>
        <dbReference type="Pfam" id="PF02751"/>
    </source>
</evidence>
<dbReference type="InterPro" id="IPR015871">
    <property type="entry name" value="TFIIA_gsu_C"/>
</dbReference>
<feature type="domain" description="Transcription initiation factor IIA gamma subunit C-terminal" evidence="4">
    <location>
        <begin position="104"/>
        <end position="145"/>
    </location>
</feature>
<sequence>MINQQPMLLNIPEEMLRSPLQIRNVSPNEVFGNKVYGSDSRGFGVNPPRLVFRFCKSDEYWFINGDGPLNENLIDTLDEMVSTANVVSMAEALDNKVKTKVSIKGHLNTYRFCDNVWTFNLQDALIKYDESQENVGRVKIVACDSKLLT</sequence>
<dbReference type="Pfam" id="PF02751">
    <property type="entry name" value="TFIIA_gamma_C"/>
    <property type="match status" value="1"/>
</dbReference>
<accession>A0ABQ4WFP5</accession>
<dbReference type="CDD" id="cd10014">
    <property type="entry name" value="TFIIA_gamma_C"/>
    <property type="match status" value="1"/>
</dbReference>